<dbReference type="SUPFAM" id="SSF52540">
    <property type="entry name" value="P-loop containing nucleoside triphosphate hydrolases"/>
    <property type="match status" value="1"/>
</dbReference>
<dbReference type="InterPro" id="IPR036388">
    <property type="entry name" value="WH-like_DNA-bd_sf"/>
</dbReference>
<dbReference type="PANTHER" id="PTHR33463:SF183">
    <property type="entry name" value="NB-ARC DOMAIN DISEASE RESISTANCE PROTEIN"/>
    <property type="match status" value="1"/>
</dbReference>
<dbReference type="InterPro" id="IPR042197">
    <property type="entry name" value="Apaf_helical"/>
</dbReference>
<dbReference type="InterPro" id="IPR050905">
    <property type="entry name" value="Plant_NBS-LRR"/>
</dbReference>
<dbReference type="SMART" id="SM00382">
    <property type="entry name" value="AAA"/>
    <property type="match status" value="1"/>
</dbReference>
<comment type="similarity">
    <text evidence="1">Belongs to the disease resistance NB-LRR family.</text>
</comment>
<evidence type="ECO:0000256" key="3">
    <source>
        <dbReference type="ARBA" id="ARBA00022821"/>
    </source>
</evidence>
<keyword evidence="2" id="KW-0677">Repeat</keyword>
<dbReference type="InterPro" id="IPR003593">
    <property type="entry name" value="AAA+_ATPase"/>
</dbReference>
<keyword evidence="6" id="KW-1185">Reference proteome</keyword>
<dbReference type="Gene3D" id="3.40.50.300">
    <property type="entry name" value="P-loop containing nucleotide triphosphate hydrolases"/>
    <property type="match status" value="1"/>
</dbReference>
<dbReference type="Gene3D" id="1.10.10.10">
    <property type="entry name" value="Winged helix-like DNA-binding domain superfamily/Winged helix DNA-binding domain"/>
    <property type="match status" value="1"/>
</dbReference>
<evidence type="ECO:0000256" key="1">
    <source>
        <dbReference type="ARBA" id="ARBA00008894"/>
    </source>
</evidence>
<proteinExistence type="inferred from homology"/>
<dbReference type="PRINTS" id="PR00364">
    <property type="entry name" value="DISEASERSIST"/>
</dbReference>
<dbReference type="Pfam" id="PF23598">
    <property type="entry name" value="LRR_14"/>
    <property type="match status" value="1"/>
</dbReference>
<sequence length="650" mass="74416">MPDPFTLCLAPCCSCFQSQVVRNDMSNVFCTEEKLDELKNAMEALVVKKKEIVRELDIHQNKGKQPTHPLQLQLWIRKVGEKNEKVTKLLDEYSKSCCVSRYSISRRAIKLLKRNKSVARRTIASRIHRAIASLNQSLNHLKIVGEKIVSNLNVTCNYLEEKTNDIIGIWGMGGVGKTTLLKKINQRLLDNANMGFDHVLFIKASQNTQFEELQKEIAKKLHLSPDSAGQQDIFNALKTKNIVLLLDNIWEPVDLVGLGIINPFRDDDDSTKYKVIFTTRSEDVCARMRASKRIKVECLEPDEAWTLFKHNVNLAVIESDEKFKKIARQAMNKCGGLPLALQVVGAAMPKTNTVQDWEGILSSLNNLGTKVVQGVQDSLLPILKLSYDTLPRNTRECFLYASLLPWSLSKDDLLECWMGLGLISNFDNLQQAYHEARQIFKKLEESCLLWYSPDDDDVVVRLHDVIYEMAVWIASDYGENMNKWIVKKYDGLAVEIPSKDAENWKSANVLFIRGRVKRLPILSHQCSDLLYLMVEPNYHFENIRKGFFRQTPNLTYLNLEATSIKELPKDIKCLVNLQYLNISGTEISSLPKELVYLKKLQYLICNHLERLGKVEDLMSRLQMLKVIDIFPSGWGRPRTVKEIEETSPKP</sequence>
<evidence type="ECO:0000313" key="7">
    <source>
        <dbReference type="RefSeq" id="XP_039116590.1"/>
    </source>
</evidence>
<evidence type="ECO:0000256" key="4">
    <source>
        <dbReference type="ARBA" id="ARBA00022840"/>
    </source>
</evidence>
<dbReference type="Gene3D" id="3.80.10.10">
    <property type="entry name" value="Ribonuclease Inhibitor"/>
    <property type="match status" value="1"/>
</dbReference>
<name>A0AB40ANU1_DIOCR</name>
<keyword evidence="4" id="KW-0547">Nucleotide-binding</keyword>
<gene>
    <name evidence="7" type="primary">LOC120252484</name>
</gene>
<dbReference type="RefSeq" id="XP_039116590.1">
    <property type="nucleotide sequence ID" value="XM_039260656.1"/>
</dbReference>
<dbReference type="Proteomes" id="UP001515500">
    <property type="component" value="Chromosome 21"/>
</dbReference>
<dbReference type="InterPro" id="IPR032675">
    <property type="entry name" value="LRR_dom_sf"/>
</dbReference>
<dbReference type="GeneID" id="120252484"/>
<dbReference type="AlphaFoldDB" id="A0AB40ANU1"/>
<evidence type="ECO:0000259" key="5">
    <source>
        <dbReference type="SMART" id="SM00382"/>
    </source>
</evidence>
<dbReference type="InterPro" id="IPR055414">
    <property type="entry name" value="LRR_R13L4/SHOC2-like"/>
</dbReference>
<organism evidence="6 7">
    <name type="scientific">Dioscorea cayennensis subsp. rotundata</name>
    <name type="common">White Guinea yam</name>
    <name type="synonym">Dioscorea rotundata</name>
    <dbReference type="NCBI Taxonomy" id="55577"/>
    <lineage>
        <taxon>Eukaryota</taxon>
        <taxon>Viridiplantae</taxon>
        <taxon>Streptophyta</taxon>
        <taxon>Embryophyta</taxon>
        <taxon>Tracheophyta</taxon>
        <taxon>Spermatophyta</taxon>
        <taxon>Magnoliopsida</taxon>
        <taxon>Liliopsida</taxon>
        <taxon>Dioscoreales</taxon>
        <taxon>Dioscoreaceae</taxon>
        <taxon>Dioscorea</taxon>
    </lineage>
</organism>
<feature type="domain" description="AAA+ ATPase" evidence="5">
    <location>
        <begin position="163"/>
        <end position="301"/>
    </location>
</feature>
<dbReference type="InterPro" id="IPR002182">
    <property type="entry name" value="NB-ARC"/>
</dbReference>
<dbReference type="GO" id="GO:0043531">
    <property type="term" value="F:ADP binding"/>
    <property type="evidence" value="ECO:0007669"/>
    <property type="project" value="InterPro"/>
</dbReference>
<keyword evidence="3" id="KW-0611">Plant defense</keyword>
<evidence type="ECO:0000313" key="6">
    <source>
        <dbReference type="Proteomes" id="UP001515500"/>
    </source>
</evidence>
<reference evidence="7" key="1">
    <citation type="submission" date="2025-08" db="UniProtKB">
        <authorList>
            <consortium name="RefSeq"/>
        </authorList>
    </citation>
    <scope>IDENTIFICATION</scope>
</reference>
<dbReference type="Gene3D" id="1.10.8.430">
    <property type="entry name" value="Helical domain of apoptotic protease-activating factors"/>
    <property type="match status" value="1"/>
</dbReference>
<dbReference type="Pfam" id="PF00931">
    <property type="entry name" value="NB-ARC"/>
    <property type="match status" value="1"/>
</dbReference>
<accession>A0AB40ANU1</accession>
<dbReference type="FunFam" id="3.40.50.300:FF:001091">
    <property type="entry name" value="Probable disease resistance protein At1g61300"/>
    <property type="match status" value="1"/>
</dbReference>
<dbReference type="GO" id="GO:0006952">
    <property type="term" value="P:defense response"/>
    <property type="evidence" value="ECO:0007669"/>
    <property type="project" value="UniProtKB-KW"/>
</dbReference>
<keyword evidence="4" id="KW-0067">ATP-binding</keyword>
<dbReference type="FunFam" id="1.10.8.430:FF:000003">
    <property type="entry name" value="Probable disease resistance protein At5g66910"/>
    <property type="match status" value="1"/>
</dbReference>
<dbReference type="PANTHER" id="PTHR33463">
    <property type="entry name" value="NB-ARC DOMAIN-CONTAINING PROTEIN-RELATED"/>
    <property type="match status" value="1"/>
</dbReference>
<dbReference type="SUPFAM" id="SSF52058">
    <property type="entry name" value="L domain-like"/>
    <property type="match status" value="1"/>
</dbReference>
<dbReference type="GO" id="GO:0005524">
    <property type="term" value="F:ATP binding"/>
    <property type="evidence" value="ECO:0007669"/>
    <property type="project" value="UniProtKB-KW"/>
</dbReference>
<dbReference type="InterPro" id="IPR027417">
    <property type="entry name" value="P-loop_NTPase"/>
</dbReference>
<protein>
    <submittedName>
        <fullName evidence="7">Disease resistance protein SUMM2-like</fullName>
    </submittedName>
</protein>
<evidence type="ECO:0000256" key="2">
    <source>
        <dbReference type="ARBA" id="ARBA00022737"/>
    </source>
</evidence>